<comment type="caution">
    <text evidence="1">The sequence shown here is derived from an EMBL/GenBank/DDBJ whole genome shotgun (WGS) entry which is preliminary data.</text>
</comment>
<keyword evidence="2" id="KW-1185">Reference proteome</keyword>
<gene>
    <name evidence="1" type="ORF">CCACVL1_00199</name>
</gene>
<dbReference type="Proteomes" id="UP000188268">
    <property type="component" value="Unassembled WGS sequence"/>
</dbReference>
<dbReference type="OrthoDB" id="551431at2759"/>
<proteinExistence type="predicted"/>
<protein>
    <submittedName>
        <fullName evidence="1">Transcription factor ICE1 isoform 1</fullName>
    </submittedName>
</protein>
<dbReference type="AlphaFoldDB" id="A0A1R3KY03"/>
<sequence>MPLTLPSRRFSQSFSAQSNPYFGGFCSQSNGCFGVQFELRVSKYKVVHVFNGSGFEGFEGLGNALFMNRAKILKPLEVFHSVGAQATLFQKRAAMRQGSRGVNKLGDLEPIS</sequence>
<name>A0A1R3KY03_COCAP</name>
<reference evidence="1 2" key="1">
    <citation type="submission" date="2013-09" db="EMBL/GenBank/DDBJ databases">
        <title>Corchorus capsularis genome sequencing.</title>
        <authorList>
            <person name="Alam M."/>
            <person name="Haque M.S."/>
            <person name="Islam M.S."/>
            <person name="Emdad E.M."/>
            <person name="Islam M.M."/>
            <person name="Ahmed B."/>
            <person name="Halim A."/>
            <person name="Hossen Q.M.M."/>
            <person name="Hossain M.Z."/>
            <person name="Ahmed R."/>
            <person name="Khan M.M."/>
            <person name="Islam R."/>
            <person name="Rashid M.M."/>
            <person name="Khan S.A."/>
            <person name="Rahman M.S."/>
            <person name="Alam M."/>
        </authorList>
    </citation>
    <scope>NUCLEOTIDE SEQUENCE [LARGE SCALE GENOMIC DNA]</scope>
    <source>
        <strain evidence="2">cv. CVL-1</strain>
        <tissue evidence="1">Whole seedling</tissue>
    </source>
</reference>
<accession>A0A1R3KY03</accession>
<evidence type="ECO:0000313" key="2">
    <source>
        <dbReference type="Proteomes" id="UP000188268"/>
    </source>
</evidence>
<organism evidence="1 2">
    <name type="scientific">Corchorus capsularis</name>
    <name type="common">Jute</name>
    <dbReference type="NCBI Taxonomy" id="210143"/>
    <lineage>
        <taxon>Eukaryota</taxon>
        <taxon>Viridiplantae</taxon>
        <taxon>Streptophyta</taxon>
        <taxon>Embryophyta</taxon>
        <taxon>Tracheophyta</taxon>
        <taxon>Spermatophyta</taxon>
        <taxon>Magnoliopsida</taxon>
        <taxon>eudicotyledons</taxon>
        <taxon>Gunneridae</taxon>
        <taxon>Pentapetalae</taxon>
        <taxon>rosids</taxon>
        <taxon>malvids</taxon>
        <taxon>Malvales</taxon>
        <taxon>Malvaceae</taxon>
        <taxon>Grewioideae</taxon>
        <taxon>Apeibeae</taxon>
        <taxon>Corchorus</taxon>
    </lineage>
</organism>
<evidence type="ECO:0000313" key="1">
    <source>
        <dbReference type="EMBL" id="OMP11952.1"/>
    </source>
</evidence>
<dbReference type="STRING" id="210143.A0A1R3KY03"/>
<dbReference type="EMBL" id="AWWV01000656">
    <property type="protein sequence ID" value="OMP11952.1"/>
    <property type="molecule type" value="Genomic_DNA"/>
</dbReference>
<dbReference type="Gramene" id="OMP11952">
    <property type="protein sequence ID" value="OMP11952"/>
    <property type="gene ID" value="CCACVL1_00199"/>
</dbReference>